<proteinExistence type="inferred from homology"/>
<keyword evidence="4 5" id="KW-0663">Pyridoxal phosphate</keyword>
<evidence type="ECO:0000256" key="5">
    <source>
        <dbReference type="HAMAP-Rule" id="MF_01107"/>
    </source>
</evidence>
<feature type="binding site" evidence="5">
    <location>
        <begin position="222"/>
        <end position="225"/>
    </location>
    <ligand>
        <name>pyridoxal 5'-phosphate</name>
        <dbReference type="ChEBI" id="CHEBI:597326"/>
    </ligand>
</feature>
<dbReference type="GO" id="GO:0003992">
    <property type="term" value="F:N2-acetyl-L-ornithine:2-oxoglutarate 5-aminotransferase activity"/>
    <property type="evidence" value="ECO:0007669"/>
    <property type="project" value="UniProtKB-UniRule"/>
</dbReference>
<evidence type="ECO:0000256" key="2">
    <source>
        <dbReference type="ARBA" id="ARBA00022605"/>
    </source>
</evidence>
<keyword evidence="1 5" id="KW-0032">Aminotransferase</keyword>
<dbReference type="Proteomes" id="UP000440004">
    <property type="component" value="Unassembled WGS sequence"/>
</dbReference>
<feature type="binding site" evidence="5">
    <location>
        <position position="279"/>
    </location>
    <ligand>
        <name>N(2)-acetyl-L-ornithine</name>
        <dbReference type="ChEBI" id="CHEBI:57805"/>
    </ligand>
</feature>
<keyword evidence="7" id="KW-1185">Reference proteome</keyword>
<keyword evidence="2 5" id="KW-0028">Amino-acid biosynthesis</keyword>
<dbReference type="PANTHER" id="PTHR11986">
    <property type="entry name" value="AMINOTRANSFERASE CLASS III"/>
    <property type="match status" value="1"/>
</dbReference>
<comment type="catalytic activity">
    <reaction evidence="5">
        <text>N(2)-acetyl-L-ornithine + 2-oxoglutarate = N-acetyl-L-glutamate 5-semialdehyde + L-glutamate</text>
        <dbReference type="Rhea" id="RHEA:18049"/>
        <dbReference type="ChEBI" id="CHEBI:16810"/>
        <dbReference type="ChEBI" id="CHEBI:29123"/>
        <dbReference type="ChEBI" id="CHEBI:29985"/>
        <dbReference type="ChEBI" id="CHEBI:57805"/>
        <dbReference type="EC" id="2.6.1.11"/>
    </reaction>
</comment>
<dbReference type="InterPro" id="IPR015424">
    <property type="entry name" value="PyrdxlP-dep_Trfase"/>
</dbReference>
<dbReference type="InterPro" id="IPR005814">
    <property type="entry name" value="Aminotrans_3"/>
</dbReference>
<dbReference type="Pfam" id="PF00202">
    <property type="entry name" value="Aminotran_3"/>
    <property type="match status" value="1"/>
</dbReference>
<dbReference type="EMBL" id="WHNX01000022">
    <property type="protein sequence ID" value="MPW26634.1"/>
    <property type="molecule type" value="Genomic_DNA"/>
</dbReference>
<dbReference type="InterPro" id="IPR050103">
    <property type="entry name" value="Class-III_PLP-dep_AT"/>
</dbReference>
<dbReference type="InterPro" id="IPR004636">
    <property type="entry name" value="AcOrn/SuccOrn_fam"/>
</dbReference>
<dbReference type="PIRSF" id="PIRSF000521">
    <property type="entry name" value="Transaminase_4ab_Lys_Orn"/>
    <property type="match status" value="1"/>
</dbReference>
<feature type="modified residue" description="N6-(pyridoxal phosphate)lysine" evidence="5">
    <location>
        <position position="251"/>
    </location>
</feature>
<dbReference type="AlphaFoldDB" id="A0A6A7KB52"/>
<dbReference type="FunFam" id="3.40.640.10:FF:000004">
    <property type="entry name" value="Acetylornithine aminotransferase"/>
    <property type="match status" value="1"/>
</dbReference>
<dbReference type="EC" id="2.6.1.11" evidence="5"/>
<dbReference type="InterPro" id="IPR015421">
    <property type="entry name" value="PyrdxlP-dep_Trfase_major"/>
</dbReference>
<keyword evidence="5" id="KW-0055">Arginine biosynthesis</keyword>
<dbReference type="GO" id="GO:0030170">
    <property type="term" value="F:pyridoxal phosphate binding"/>
    <property type="evidence" value="ECO:0007669"/>
    <property type="project" value="InterPro"/>
</dbReference>
<dbReference type="SUPFAM" id="SSF53383">
    <property type="entry name" value="PLP-dependent transferases"/>
    <property type="match status" value="1"/>
</dbReference>
<sequence length="395" mass="43416">MENDTIKKGNQYIMNSYARFPIVFDRGEKVYLYDDKGKKYLDFVAGIAVNCLGYANQEFIDAINEQLKKLNHVSNLYWIEPAVEVAEKLAKYSGLDQVFYCNSGAEAVEAAIKLSRIYSQKNKSEECYEIISMNQSFHGRTMGALSLTGQEKYHNNLKPLLSGVNRAQINDLSSLQAQITENTSAIIIEPIQGEGGINPVDQEYLEEVRKICDKKDIVLIFDEVQTGIGRTGELFGFQKYGVVPDIVTCAKGLGNGIPIGAIVAKKKFSVEFTPGTHASTFGGNGIACSAAKVVLDQLMEKGLLQSIKKRGEHLANKLSELKDKFNIIKDVRGIGLIQGIELTIPVSDIVGACMEKGLLLVPSGANVIRFVPPLIITDEQIDEGISILESVLEEI</sequence>
<comment type="subcellular location">
    <subcellularLocation>
        <location evidence="5">Cytoplasm</location>
    </subcellularLocation>
</comment>
<accession>A0A6A7KB52</accession>
<gene>
    <name evidence="5" type="primary">argD</name>
    <name evidence="6" type="ORF">GC105_12630</name>
</gene>
<comment type="cofactor">
    <cofactor evidence="5">
        <name>pyridoxal 5'-phosphate</name>
        <dbReference type="ChEBI" id="CHEBI:597326"/>
    </cofactor>
    <text evidence="5">Binds 1 pyridoxal phosphate per subunit.</text>
</comment>
<evidence type="ECO:0000313" key="6">
    <source>
        <dbReference type="EMBL" id="MPW26634.1"/>
    </source>
</evidence>
<comment type="pathway">
    <text evidence="5">Amino-acid biosynthesis; L-arginine biosynthesis; N(2)-acetyl-L-ornithine from L-glutamate: step 4/4.</text>
</comment>
<comment type="miscellaneous">
    <text evidence="5">May also have succinyldiaminopimelate aminotransferase activity, thus carrying out the corresponding step in lysine biosynthesis.</text>
</comment>
<protein>
    <recommendedName>
        <fullName evidence="5">Acetylornithine aminotransferase</fullName>
        <shortName evidence="5">ACOAT</shortName>
        <ecNumber evidence="5">2.6.1.11</ecNumber>
    </recommendedName>
</protein>
<dbReference type="GO" id="GO:0042802">
    <property type="term" value="F:identical protein binding"/>
    <property type="evidence" value="ECO:0007669"/>
    <property type="project" value="TreeGrafter"/>
</dbReference>
<dbReference type="Gene3D" id="3.40.640.10">
    <property type="entry name" value="Type I PLP-dependent aspartate aminotransferase-like (Major domain)"/>
    <property type="match status" value="1"/>
</dbReference>
<feature type="binding site" evidence="5">
    <location>
        <position position="137"/>
    </location>
    <ligand>
        <name>pyridoxal 5'-phosphate</name>
        <dbReference type="ChEBI" id="CHEBI:597326"/>
    </ligand>
</feature>
<feature type="binding site" evidence="5">
    <location>
        <position position="280"/>
    </location>
    <ligand>
        <name>pyridoxal 5'-phosphate</name>
        <dbReference type="ChEBI" id="CHEBI:597326"/>
    </ligand>
</feature>
<evidence type="ECO:0000256" key="1">
    <source>
        <dbReference type="ARBA" id="ARBA00022576"/>
    </source>
</evidence>
<dbReference type="PROSITE" id="PS00600">
    <property type="entry name" value="AA_TRANSFER_CLASS_3"/>
    <property type="match status" value="1"/>
</dbReference>
<feature type="binding site" evidence="5">
    <location>
        <begin position="104"/>
        <end position="105"/>
    </location>
    <ligand>
        <name>pyridoxal 5'-phosphate</name>
        <dbReference type="ChEBI" id="CHEBI:597326"/>
    </ligand>
</feature>
<dbReference type="RefSeq" id="WP_152805328.1">
    <property type="nucleotide sequence ID" value="NZ_WHNX01000022.1"/>
</dbReference>
<dbReference type="Gene3D" id="3.90.1150.10">
    <property type="entry name" value="Aspartate Aminotransferase, domain 1"/>
    <property type="match status" value="1"/>
</dbReference>
<dbReference type="HAMAP" id="MF_01107">
    <property type="entry name" value="ArgD_aminotrans_3"/>
    <property type="match status" value="1"/>
</dbReference>
<evidence type="ECO:0000256" key="3">
    <source>
        <dbReference type="ARBA" id="ARBA00022679"/>
    </source>
</evidence>
<keyword evidence="3 5" id="KW-0808">Transferase</keyword>
<dbReference type="GO" id="GO:0005737">
    <property type="term" value="C:cytoplasm"/>
    <property type="evidence" value="ECO:0007669"/>
    <property type="project" value="UniProtKB-SubCell"/>
</dbReference>
<dbReference type="PANTHER" id="PTHR11986:SF79">
    <property type="entry name" value="ACETYLORNITHINE AMINOTRANSFERASE, MITOCHONDRIAL"/>
    <property type="match status" value="1"/>
</dbReference>
<organism evidence="6 7">
    <name type="scientific">Alkalibaculum sporogenes</name>
    <dbReference type="NCBI Taxonomy" id="2655001"/>
    <lineage>
        <taxon>Bacteria</taxon>
        <taxon>Bacillati</taxon>
        <taxon>Bacillota</taxon>
        <taxon>Clostridia</taxon>
        <taxon>Eubacteriales</taxon>
        <taxon>Eubacteriaceae</taxon>
        <taxon>Alkalibaculum</taxon>
    </lineage>
</organism>
<dbReference type="NCBIfam" id="NF002325">
    <property type="entry name" value="PRK01278.1"/>
    <property type="match status" value="1"/>
</dbReference>
<dbReference type="InterPro" id="IPR015422">
    <property type="entry name" value="PyrdxlP-dep_Trfase_small"/>
</dbReference>
<comment type="subunit">
    <text evidence="5">Homodimer.</text>
</comment>
<keyword evidence="5" id="KW-0963">Cytoplasm</keyword>
<comment type="caution">
    <text evidence="6">The sequence shown here is derived from an EMBL/GenBank/DDBJ whole genome shotgun (WGS) entry which is preliminary data.</text>
</comment>
<name>A0A6A7KB52_9FIRM</name>
<dbReference type="NCBIfam" id="TIGR00707">
    <property type="entry name" value="argD"/>
    <property type="match status" value="1"/>
</dbReference>
<dbReference type="InterPro" id="IPR049704">
    <property type="entry name" value="Aminotrans_3_PPA_site"/>
</dbReference>
<evidence type="ECO:0000313" key="7">
    <source>
        <dbReference type="Proteomes" id="UP000440004"/>
    </source>
</evidence>
<dbReference type="CDD" id="cd00610">
    <property type="entry name" value="OAT_like"/>
    <property type="match status" value="1"/>
</dbReference>
<feature type="binding site" evidence="5">
    <location>
        <position position="140"/>
    </location>
    <ligand>
        <name>N(2)-acetyl-L-ornithine</name>
        <dbReference type="ChEBI" id="CHEBI:57805"/>
    </ligand>
</feature>
<dbReference type="UniPathway" id="UPA00068">
    <property type="reaction ID" value="UER00109"/>
</dbReference>
<dbReference type="GO" id="GO:0006526">
    <property type="term" value="P:L-arginine biosynthetic process"/>
    <property type="evidence" value="ECO:0007669"/>
    <property type="project" value="UniProtKB-UniRule"/>
</dbReference>
<reference evidence="6 7" key="1">
    <citation type="submission" date="2019-10" db="EMBL/GenBank/DDBJ databases">
        <title>Alkalibaculum tamaniensis sp.nov., a new alkaliphilic acetogen, isolated on methoxylated aromatics from a mud volcano.</title>
        <authorList>
            <person name="Khomyakova M.A."/>
            <person name="Merkel A.Y."/>
            <person name="Bonch-Osmolovskaya E.A."/>
            <person name="Slobodkin A.I."/>
        </authorList>
    </citation>
    <scope>NUCLEOTIDE SEQUENCE [LARGE SCALE GENOMIC DNA]</scope>
    <source>
        <strain evidence="6 7">M08DMB</strain>
    </source>
</reference>
<evidence type="ECO:0000256" key="4">
    <source>
        <dbReference type="ARBA" id="ARBA00022898"/>
    </source>
</evidence>
<comment type="similarity">
    <text evidence="5">Belongs to the class-III pyridoxal-phosphate-dependent aminotransferase family. ArgD subfamily.</text>
</comment>